<dbReference type="Gene3D" id="3.90.1580.10">
    <property type="entry name" value="paralog of FGE (formylglycine-generating enzyme)"/>
    <property type="match status" value="1"/>
</dbReference>
<dbReference type="SUPFAM" id="SSF52540">
    <property type="entry name" value="P-loop containing nucleoside triphosphate hydrolases"/>
    <property type="match status" value="1"/>
</dbReference>
<keyword evidence="8" id="KW-0723">Serine/threonine-protein kinase</keyword>
<dbReference type="Pfam" id="PF03781">
    <property type="entry name" value="FGE-sulfatase"/>
    <property type="match status" value="1"/>
</dbReference>
<dbReference type="InterPro" id="IPR011009">
    <property type="entry name" value="Kinase-like_dom_sf"/>
</dbReference>
<sequence length="1337" mass="147363">MSKCLTDELLARLLDDQLTVEERSRVHRHIDECAPCHALVAAVVHNGSSRGDPGLSPPASTESFSRTSLPVPGWRPPAAFDEFRLVRPLGKGAMGIVYLAEDTRLGRQVAVKFIAAHQPGIRVLERFQNEARAIAKLQHPNVVTVFRTGEVGGHPFIVSEYIEGQTLSQLSLPLPWRRVLGLGIGLARGLAEAHEQQVLHRDIKPSNVLLTQGGEVKLLDFGLAQFAGTEATPEASGARQIAGTPRYMAPELFRGTSAAPRSDLYALGLVLYELCTGTLPPRSGDPLPSPGASPPPPTRTDVLPPLTELVPGIDPDFAALIERCLHPDPEKRYASSRALCAALEKLQVPEVLSEGNPYRGLAPFEAEHRALFFGRDEDIRQVVERLRRGTLVLVAGDSGVGKSSLCRAGILPRISQGALDEYRDFTCLTLEPGRHPLTALAAALAPILKKTEAELSDWLTGEPGRLGPALRAAYLERRGLLLFVDQLEELITLGEPVQAEHFARLLGELGALNVSVSGVRVLLTVRGDFLTRVGALPGLDGAVERSLYLLQPLSPKGVREAIVGPARSRGVSFESEALLQTLVEAATRGAGSLPLLQFALAELWERRDPIQGRITQEALEAMGGVAGALSRHADALLSRLSAAEQLAARRLLGRLITAEGTRGARSEEELSSSPDARTALRVLAEGRLVHARTVEKRASYEIAHEALIASWTTLRHWLDEDAGQRALRQRLEAAGAEWVRLGNAEDLLWRKRQLDEARTLEGSLLGTRERDFLRASHHAVRRRRLRIGLAVGLVVLGGGLLSGGLLLREYLGTQRFVGERMATAQAALATGNDLSQRVKKSREDALQLFEGRDPEDSREERAPQNFWPRAEATWAQTLKELDRADAAHAEAASALDDILERVAQNAQARELRIELTYKRILLAETFYDRKERDRLLRDFRRQAAHNPEWLKRLETPAVLDIKTTPPDVSVEIKRYVDDESGGRRLKSVPGLGPLGKTPVADVHLPAGSYRLRFQREGSEPVDLPLLLERGQSESIDLKLPSTVPEGYIYIPPGRFLLGSGDPEDVRDFMHSSPLHSVYYDRGYLIGRTEVTLRDWMTYLESGDATEEERRLLETPRLGTTGALTLLRLPDKRWRYSLIQPNGTVLTARSGEPLRYPGRRLRQEQDWRRFPLTGVSVKTLKGFLTWLDRTGKLPGARLCNETEWLRAARGADDRRHPHGNRLQKDDANIDITYDRQPNDFGPDEVGTHPESVSPFGLQDMAGNAFEITQAAVPDLGGFVILGGAWYYERIGTFVSNRQAFTSAASDSTVGVRLCADWPPAVSTTAEIRGRREKKESAE</sequence>
<protein>
    <submittedName>
        <fullName evidence="8">Putative serine/threonine protein kinase</fullName>
    </submittedName>
</protein>
<dbReference type="PANTHER" id="PTHR43289">
    <property type="entry name" value="MITOGEN-ACTIVATED PROTEIN KINASE KINASE KINASE 20-RELATED"/>
    <property type="match status" value="1"/>
</dbReference>
<dbReference type="Pfam" id="PF20703">
    <property type="entry name" value="nSTAND1"/>
    <property type="match status" value="1"/>
</dbReference>
<feature type="region of interest" description="Disordered" evidence="6">
    <location>
        <begin position="281"/>
        <end position="300"/>
    </location>
</feature>
<feature type="binding site" evidence="5">
    <location>
        <position position="112"/>
    </location>
    <ligand>
        <name>ATP</name>
        <dbReference type="ChEBI" id="CHEBI:30616"/>
    </ligand>
</feature>
<keyword evidence="2 5" id="KW-0547">Nucleotide-binding</keyword>
<dbReference type="InterPro" id="IPR008271">
    <property type="entry name" value="Ser/Thr_kinase_AS"/>
</dbReference>
<keyword evidence="3 8" id="KW-0418">Kinase</keyword>
<evidence type="ECO:0000313" key="9">
    <source>
        <dbReference type="Proteomes" id="UP000217257"/>
    </source>
</evidence>
<dbReference type="SUPFAM" id="SSF56112">
    <property type="entry name" value="Protein kinase-like (PK-like)"/>
    <property type="match status" value="1"/>
</dbReference>
<dbReference type="SUPFAM" id="SSF56436">
    <property type="entry name" value="C-type lectin-like"/>
    <property type="match status" value="1"/>
</dbReference>
<dbReference type="Gene3D" id="3.30.200.20">
    <property type="entry name" value="Phosphorylase Kinase, domain 1"/>
    <property type="match status" value="1"/>
</dbReference>
<dbReference type="InterPro" id="IPR000719">
    <property type="entry name" value="Prot_kinase_dom"/>
</dbReference>
<dbReference type="GO" id="GO:0005524">
    <property type="term" value="F:ATP binding"/>
    <property type="evidence" value="ECO:0007669"/>
    <property type="project" value="UniProtKB-UniRule"/>
</dbReference>
<dbReference type="InterPro" id="IPR016187">
    <property type="entry name" value="CTDL_fold"/>
</dbReference>
<dbReference type="InterPro" id="IPR042095">
    <property type="entry name" value="SUMF_sf"/>
</dbReference>
<accession>A0A250JAE2</accession>
<reference evidence="8 9" key="1">
    <citation type="submission" date="2017-06" db="EMBL/GenBank/DDBJ databases">
        <title>Sequencing and comparative analysis of myxobacterial genomes.</title>
        <authorList>
            <person name="Rupp O."/>
            <person name="Goesmann A."/>
            <person name="Sogaard-Andersen L."/>
        </authorList>
    </citation>
    <scope>NUCLEOTIDE SEQUENCE [LARGE SCALE GENOMIC DNA]</scope>
    <source>
        <strain evidence="8 9">DSM 52655</strain>
    </source>
</reference>
<dbReference type="PANTHER" id="PTHR43289:SF6">
    <property type="entry name" value="SERINE_THREONINE-PROTEIN KINASE NEKL-3"/>
    <property type="match status" value="1"/>
</dbReference>
<feature type="compositionally biased region" description="Pro residues" evidence="6">
    <location>
        <begin position="287"/>
        <end position="298"/>
    </location>
</feature>
<dbReference type="RefSeq" id="WP_232536936.1">
    <property type="nucleotide sequence ID" value="NZ_CP022098.1"/>
</dbReference>
<evidence type="ECO:0000313" key="8">
    <source>
        <dbReference type="EMBL" id="ATB40889.1"/>
    </source>
</evidence>
<dbReference type="PROSITE" id="PS00675">
    <property type="entry name" value="SIGMA54_INTERACT_1"/>
    <property type="match status" value="1"/>
</dbReference>
<proteinExistence type="predicted"/>
<dbReference type="Gene3D" id="3.40.50.300">
    <property type="entry name" value="P-loop containing nucleotide triphosphate hydrolases"/>
    <property type="match status" value="1"/>
</dbReference>
<feature type="domain" description="Protein kinase" evidence="7">
    <location>
        <begin position="83"/>
        <end position="346"/>
    </location>
</feature>
<keyword evidence="4 5" id="KW-0067">ATP-binding</keyword>
<organism evidence="8 9">
    <name type="scientific">Cystobacter fuscus</name>
    <dbReference type="NCBI Taxonomy" id="43"/>
    <lineage>
        <taxon>Bacteria</taxon>
        <taxon>Pseudomonadati</taxon>
        <taxon>Myxococcota</taxon>
        <taxon>Myxococcia</taxon>
        <taxon>Myxococcales</taxon>
        <taxon>Cystobacterineae</taxon>
        <taxon>Archangiaceae</taxon>
        <taxon>Cystobacter</taxon>
    </lineage>
</organism>
<gene>
    <name evidence="8" type="ORF">CYFUS_006351</name>
</gene>
<feature type="compositionally biased region" description="Polar residues" evidence="6">
    <location>
        <begin position="58"/>
        <end position="68"/>
    </location>
</feature>
<evidence type="ECO:0000259" key="7">
    <source>
        <dbReference type="PROSITE" id="PS50011"/>
    </source>
</evidence>
<dbReference type="Pfam" id="PF00069">
    <property type="entry name" value="Pkinase"/>
    <property type="match status" value="1"/>
</dbReference>
<dbReference type="InterPro" id="IPR025662">
    <property type="entry name" value="Sigma_54_int_dom_ATP-bd_1"/>
</dbReference>
<dbReference type="InterPro" id="IPR005532">
    <property type="entry name" value="SUMF_dom"/>
</dbReference>
<dbReference type="Proteomes" id="UP000217257">
    <property type="component" value="Chromosome"/>
</dbReference>
<name>A0A250JAE2_9BACT</name>
<evidence type="ECO:0000256" key="4">
    <source>
        <dbReference type="ARBA" id="ARBA00022840"/>
    </source>
</evidence>
<evidence type="ECO:0000256" key="6">
    <source>
        <dbReference type="SAM" id="MobiDB-lite"/>
    </source>
</evidence>
<evidence type="ECO:0000256" key="5">
    <source>
        <dbReference type="PROSITE-ProRule" id="PRU10141"/>
    </source>
</evidence>
<dbReference type="PROSITE" id="PS00107">
    <property type="entry name" value="PROTEIN_KINASE_ATP"/>
    <property type="match status" value="1"/>
</dbReference>
<dbReference type="InterPro" id="IPR027417">
    <property type="entry name" value="P-loop_NTPase"/>
</dbReference>
<evidence type="ECO:0000256" key="3">
    <source>
        <dbReference type="ARBA" id="ARBA00022777"/>
    </source>
</evidence>
<dbReference type="CDD" id="cd14014">
    <property type="entry name" value="STKc_PknB_like"/>
    <property type="match status" value="1"/>
</dbReference>
<feature type="region of interest" description="Disordered" evidence="6">
    <location>
        <begin position="49"/>
        <end position="69"/>
    </location>
</feature>
<dbReference type="PROSITE" id="PS00108">
    <property type="entry name" value="PROTEIN_KINASE_ST"/>
    <property type="match status" value="1"/>
</dbReference>
<evidence type="ECO:0000256" key="1">
    <source>
        <dbReference type="ARBA" id="ARBA00022679"/>
    </source>
</evidence>
<keyword evidence="1" id="KW-0808">Transferase</keyword>
<dbReference type="PROSITE" id="PS50011">
    <property type="entry name" value="PROTEIN_KINASE_DOM"/>
    <property type="match status" value="1"/>
</dbReference>
<evidence type="ECO:0000256" key="2">
    <source>
        <dbReference type="ARBA" id="ARBA00022741"/>
    </source>
</evidence>
<dbReference type="InterPro" id="IPR049052">
    <property type="entry name" value="nSTAND1"/>
</dbReference>
<dbReference type="InterPro" id="IPR017441">
    <property type="entry name" value="Protein_kinase_ATP_BS"/>
</dbReference>
<dbReference type="KEGG" id="cfus:CYFUS_006351"/>
<dbReference type="GO" id="GO:0004674">
    <property type="term" value="F:protein serine/threonine kinase activity"/>
    <property type="evidence" value="ECO:0007669"/>
    <property type="project" value="UniProtKB-KW"/>
</dbReference>
<dbReference type="SMART" id="SM00220">
    <property type="entry name" value="S_TKc"/>
    <property type="match status" value="1"/>
</dbReference>
<dbReference type="Gene3D" id="1.10.510.10">
    <property type="entry name" value="Transferase(Phosphotransferase) domain 1"/>
    <property type="match status" value="1"/>
</dbReference>
<dbReference type="EMBL" id="CP022098">
    <property type="protein sequence ID" value="ATB40889.1"/>
    <property type="molecule type" value="Genomic_DNA"/>
</dbReference>